<dbReference type="InterPro" id="IPR001437">
    <property type="entry name" value="Tscrpt_elong_fac_GreA/B_C"/>
</dbReference>
<dbReference type="EMBL" id="MHTO01000022">
    <property type="protein sequence ID" value="OHA62022.1"/>
    <property type="molecule type" value="Genomic_DNA"/>
</dbReference>
<dbReference type="GO" id="GO:0003677">
    <property type="term" value="F:DNA binding"/>
    <property type="evidence" value="ECO:0007669"/>
    <property type="project" value="InterPro"/>
</dbReference>
<dbReference type="GO" id="GO:0032784">
    <property type="term" value="P:regulation of DNA-templated transcription elongation"/>
    <property type="evidence" value="ECO:0007669"/>
    <property type="project" value="InterPro"/>
</dbReference>
<sequence>MNQERKKVLLNRLGKYLVQSRENADRSQKTLQYYAEQALSSWSIAGERKHAETELKLTQGLLEKAQMIRREVTASSEASLVRVFPPCFVVIELEGNKKKENRFYFLEVGSQIPGLKMISPSSPLGQAILNKRVGEHFSCEVETATISGTIKKIE</sequence>
<evidence type="ECO:0000313" key="3">
    <source>
        <dbReference type="Proteomes" id="UP000179245"/>
    </source>
</evidence>
<dbReference type="Gene3D" id="3.10.50.30">
    <property type="entry name" value="Transcription elongation factor, GreA/GreB, C-terminal domain"/>
    <property type="match status" value="1"/>
</dbReference>
<protein>
    <recommendedName>
        <fullName evidence="1">Transcription elongation factor GreA/GreB C-terminal domain-containing protein</fullName>
    </recommendedName>
</protein>
<reference evidence="2 3" key="1">
    <citation type="journal article" date="2016" name="Nat. Commun.">
        <title>Thousands of microbial genomes shed light on interconnected biogeochemical processes in an aquifer system.</title>
        <authorList>
            <person name="Anantharaman K."/>
            <person name="Brown C.T."/>
            <person name="Hug L.A."/>
            <person name="Sharon I."/>
            <person name="Castelle C.J."/>
            <person name="Probst A.J."/>
            <person name="Thomas B.C."/>
            <person name="Singh A."/>
            <person name="Wilkins M.J."/>
            <person name="Karaoz U."/>
            <person name="Brodie E.L."/>
            <person name="Williams K.H."/>
            <person name="Hubbard S.S."/>
            <person name="Banfield J.F."/>
        </authorList>
    </citation>
    <scope>NUCLEOTIDE SEQUENCE [LARGE SCALE GENOMIC DNA]</scope>
</reference>
<dbReference type="InterPro" id="IPR018151">
    <property type="entry name" value="TF_GreA/GreB_CS"/>
</dbReference>
<comment type="caution">
    <text evidence="2">The sequence shown here is derived from an EMBL/GenBank/DDBJ whole genome shotgun (WGS) entry which is preliminary data.</text>
</comment>
<dbReference type="PROSITE" id="PS00830">
    <property type="entry name" value="GREAB_2"/>
    <property type="match status" value="1"/>
</dbReference>
<proteinExistence type="predicted"/>
<dbReference type="InterPro" id="IPR036953">
    <property type="entry name" value="GreA/GreB_C_sf"/>
</dbReference>
<organism evidence="2 3">
    <name type="scientific">Candidatus Wildermuthbacteria bacterium GWA2_46_15</name>
    <dbReference type="NCBI Taxonomy" id="1802443"/>
    <lineage>
        <taxon>Bacteria</taxon>
        <taxon>Candidatus Wildermuthiibacteriota</taxon>
    </lineage>
</organism>
<feature type="domain" description="Transcription elongation factor GreA/GreB C-terminal" evidence="1">
    <location>
        <begin position="87"/>
        <end position="154"/>
    </location>
</feature>
<dbReference type="SUPFAM" id="SSF54534">
    <property type="entry name" value="FKBP-like"/>
    <property type="match status" value="1"/>
</dbReference>
<dbReference type="Proteomes" id="UP000179245">
    <property type="component" value="Unassembled WGS sequence"/>
</dbReference>
<gene>
    <name evidence="2" type="ORF">A2117_01890</name>
</gene>
<name>A0A1G2QPW3_9BACT</name>
<evidence type="ECO:0000313" key="2">
    <source>
        <dbReference type="EMBL" id="OHA62022.1"/>
    </source>
</evidence>
<dbReference type="AlphaFoldDB" id="A0A1G2QPW3"/>
<accession>A0A1G2QPW3</accession>
<evidence type="ECO:0000259" key="1">
    <source>
        <dbReference type="Pfam" id="PF01272"/>
    </source>
</evidence>
<dbReference type="Pfam" id="PF01272">
    <property type="entry name" value="GreA_GreB"/>
    <property type="match status" value="1"/>
</dbReference>